<keyword evidence="1" id="KW-1133">Transmembrane helix</keyword>
<evidence type="ECO:0000256" key="1">
    <source>
        <dbReference type="SAM" id="Phobius"/>
    </source>
</evidence>
<proteinExistence type="predicted"/>
<accession>A0ABS7L804</accession>
<keyword evidence="1" id="KW-0812">Transmembrane</keyword>
<name>A0ABS7L804_9FIRM</name>
<keyword evidence="1" id="KW-0472">Membrane</keyword>
<dbReference type="PANTHER" id="PTHR36834:SF1">
    <property type="entry name" value="INTEGRAL MEMBRANE PROTEIN"/>
    <property type="match status" value="1"/>
</dbReference>
<evidence type="ECO:0000259" key="2">
    <source>
        <dbReference type="Pfam" id="PF04892"/>
    </source>
</evidence>
<protein>
    <submittedName>
        <fullName evidence="3">VanZ family protein</fullName>
    </submittedName>
</protein>
<sequence length="163" mass="19863">MRTQDKKWLRRFGKLLFILYILFLFWFLLFSDWYGRNSAGMREYHYNLELFREIRRFWIYREQLGFLTFANLAGNVLIFIPFGFFMPMASRYWNRSFFLTVFYSFGLSFFVEVFQLLTKVGSFDVDDLLLNTIGGLIGYILFMICNGIRRRYVKKTQRRGKRT</sequence>
<feature type="transmembrane region" description="Helical" evidence="1">
    <location>
        <begin position="12"/>
        <end position="31"/>
    </location>
</feature>
<dbReference type="PANTHER" id="PTHR36834">
    <property type="entry name" value="MEMBRANE PROTEIN-RELATED"/>
    <property type="match status" value="1"/>
</dbReference>
<dbReference type="Pfam" id="PF04892">
    <property type="entry name" value="VanZ"/>
    <property type="match status" value="1"/>
</dbReference>
<reference evidence="3 4" key="1">
    <citation type="journal article" date="2020" name="New Microbes New Infect">
        <title>Sellimonas caecigallum sp. nov., description and genome sequence of a new member of the Sellimonas genus isolated from the cecum of feral chicken.</title>
        <authorList>
            <person name="Wongkuna S."/>
            <person name="Ghimire S."/>
            <person name="Antony L."/>
            <person name="Chankhamhaengdecha S."/>
            <person name="Janvilisri T."/>
            <person name="Scaria J."/>
        </authorList>
    </citation>
    <scope>NUCLEOTIDE SEQUENCE [LARGE SCALE GENOMIC DNA]</scope>
    <source>
        <strain evidence="3 4">SW451</strain>
    </source>
</reference>
<evidence type="ECO:0000313" key="4">
    <source>
        <dbReference type="Proteomes" id="UP000779049"/>
    </source>
</evidence>
<dbReference type="InterPro" id="IPR006976">
    <property type="entry name" value="VanZ-like"/>
</dbReference>
<dbReference type="EMBL" id="VIRV01000012">
    <property type="protein sequence ID" value="MBY0759231.1"/>
    <property type="molecule type" value="Genomic_DNA"/>
</dbReference>
<dbReference type="InterPro" id="IPR053150">
    <property type="entry name" value="Teicoplanin_resist-assoc"/>
</dbReference>
<comment type="caution">
    <text evidence="3">The sequence shown here is derived from an EMBL/GenBank/DDBJ whole genome shotgun (WGS) entry which is preliminary data.</text>
</comment>
<dbReference type="Proteomes" id="UP000779049">
    <property type="component" value="Unassembled WGS sequence"/>
</dbReference>
<gene>
    <name evidence="3" type="ORF">FLB61_09055</name>
</gene>
<feature type="transmembrane region" description="Helical" evidence="1">
    <location>
        <begin position="129"/>
        <end position="148"/>
    </location>
</feature>
<keyword evidence="4" id="KW-1185">Reference proteome</keyword>
<feature type="transmembrane region" description="Helical" evidence="1">
    <location>
        <begin position="64"/>
        <end position="85"/>
    </location>
</feature>
<feature type="domain" description="VanZ-like" evidence="2">
    <location>
        <begin position="17"/>
        <end position="145"/>
    </location>
</feature>
<organism evidence="3 4">
    <name type="scientific">Sellimonas caecigallum</name>
    <dbReference type="NCBI Taxonomy" id="2592333"/>
    <lineage>
        <taxon>Bacteria</taxon>
        <taxon>Bacillati</taxon>
        <taxon>Bacillota</taxon>
        <taxon>Clostridia</taxon>
        <taxon>Lachnospirales</taxon>
        <taxon>Lachnospiraceae</taxon>
        <taxon>Sellimonas</taxon>
    </lineage>
</organism>
<dbReference type="RefSeq" id="WP_221919940.1">
    <property type="nucleotide sequence ID" value="NZ_CP173660.1"/>
</dbReference>
<feature type="transmembrane region" description="Helical" evidence="1">
    <location>
        <begin position="97"/>
        <end position="117"/>
    </location>
</feature>
<evidence type="ECO:0000313" key="3">
    <source>
        <dbReference type="EMBL" id="MBY0759231.1"/>
    </source>
</evidence>